<name>A0A0E9VZQ1_ANGAN</name>
<evidence type="ECO:0000313" key="1">
    <source>
        <dbReference type="EMBL" id="JAH82750.1"/>
    </source>
</evidence>
<sequence length="18" mass="2015">MNCMQNCNPCVVQIAYLA</sequence>
<reference evidence="1" key="1">
    <citation type="submission" date="2014-11" db="EMBL/GenBank/DDBJ databases">
        <authorList>
            <person name="Amaro Gonzalez C."/>
        </authorList>
    </citation>
    <scope>NUCLEOTIDE SEQUENCE</scope>
</reference>
<dbReference type="EMBL" id="GBXM01025827">
    <property type="protein sequence ID" value="JAH82750.1"/>
    <property type="molecule type" value="Transcribed_RNA"/>
</dbReference>
<dbReference type="AlphaFoldDB" id="A0A0E9VZQ1"/>
<proteinExistence type="predicted"/>
<protein>
    <submittedName>
        <fullName evidence="1">Uncharacterized protein</fullName>
    </submittedName>
</protein>
<accession>A0A0E9VZQ1</accession>
<organism evidence="1">
    <name type="scientific">Anguilla anguilla</name>
    <name type="common">European freshwater eel</name>
    <name type="synonym">Muraena anguilla</name>
    <dbReference type="NCBI Taxonomy" id="7936"/>
    <lineage>
        <taxon>Eukaryota</taxon>
        <taxon>Metazoa</taxon>
        <taxon>Chordata</taxon>
        <taxon>Craniata</taxon>
        <taxon>Vertebrata</taxon>
        <taxon>Euteleostomi</taxon>
        <taxon>Actinopterygii</taxon>
        <taxon>Neopterygii</taxon>
        <taxon>Teleostei</taxon>
        <taxon>Anguilliformes</taxon>
        <taxon>Anguillidae</taxon>
        <taxon>Anguilla</taxon>
    </lineage>
</organism>
<reference evidence="1" key="2">
    <citation type="journal article" date="2015" name="Fish Shellfish Immunol.">
        <title>Early steps in the European eel (Anguilla anguilla)-Vibrio vulnificus interaction in the gills: Role of the RtxA13 toxin.</title>
        <authorList>
            <person name="Callol A."/>
            <person name="Pajuelo D."/>
            <person name="Ebbesson L."/>
            <person name="Teles M."/>
            <person name="MacKenzie S."/>
            <person name="Amaro C."/>
        </authorList>
    </citation>
    <scope>NUCLEOTIDE SEQUENCE</scope>
</reference>